<keyword evidence="5 11" id="KW-0808">Transferase</keyword>
<dbReference type="EC" id="2.7.4.8" evidence="3 11"/>
<evidence type="ECO:0000256" key="10">
    <source>
        <dbReference type="ARBA" id="ARBA00048594"/>
    </source>
</evidence>
<evidence type="ECO:0000256" key="8">
    <source>
        <dbReference type="ARBA" id="ARBA00022840"/>
    </source>
</evidence>
<dbReference type="InterPro" id="IPR020590">
    <property type="entry name" value="Guanylate_kinase_CS"/>
</dbReference>
<feature type="domain" description="Guanylate kinase-like" evidence="12">
    <location>
        <begin position="6"/>
        <end position="184"/>
    </location>
</feature>
<dbReference type="InterPro" id="IPR017665">
    <property type="entry name" value="Guanylate_kinase"/>
</dbReference>
<keyword evidence="6 11" id="KW-0547">Nucleotide-binding</keyword>
<comment type="similarity">
    <text evidence="2 11">Belongs to the guanylate kinase family.</text>
</comment>
<evidence type="ECO:0000256" key="9">
    <source>
        <dbReference type="ARBA" id="ARBA00030128"/>
    </source>
</evidence>
<dbReference type="SMART" id="SM00072">
    <property type="entry name" value="GuKc"/>
    <property type="match status" value="1"/>
</dbReference>
<comment type="catalytic activity">
    <reaction evidence="10 11">
        <text>GMP + ATP = GDP + ADP</text>
        <dbReference type="Rhea" id="RHEA:20780"/>
        <dbReference type="ChEBI" id="CHEBI:30616"/>
        <dbReference type="ChEBI" id="CHEBI:58115"/>
        <dbReference type="ChEBI" id="CHEBI:58189"/>
        <dbReference type="ChEBI" id="CHEBI:456216"/>
        <dbReference type="EC" id="2.7.4.8"/>
    </reaction>
</comment>
<feature type="binding site" evidence="11">
    <location>
        <begin position="13"/>
        <end position="20"/>
    </location>
    <ligand>
        <name>ATP</name>
        <dbReference type="ChEBI" id="CHEBI:30616"/>
    </ligand>
</feature>
<evidence type="ECO:0000256" key="1">
    <source>
        <dbReference type="ARBA" id="ARBA00003531"/>
    </source>
</evidence>
<keyword evidence="11" id="KW-0963">Cytoplasm</keyword>
<dbReference type="Gene3D" id="3.40.50.300">
    <property type="entry name" value="P-loop containing nucleotide triphosphate hydrolases"/>
    <property type="match status" value="1"/>
</dbReference>
<dbReference type="InterPro" id="IPR008144">
    <property type="entry name" value="Guanylate_kin-like_dom"/>
</dbReference>
<dbReference type="CDD" id="cd00071">
    <property type="entry name" value="GMPK"/>
    <property type="match status" value="1"/>
</dbReference>
<dbReference type="PANTHER" id="PTHR23117:SF13">
    <property type="entry name" value="GUANYLATE KINASE"/>
    <property type="match status" value="1"/>
</dbReference>
<gene>
    <name evidence="11 13" type="primary">gmk</name>
    <name evidence="13" type="ORF">K6V98_06330</name>
</gene>
<dbReference type="HAMAP" id="MF_00328">
    <property type="entry name" value="Guanylate_kinase"/>
    <property type="match status" value="1"/>
</dbReference>
<sequence>MSSRASKLFVISGPSGTGKGTLVASARKRLPHLGLTVSATTRSPRTGESDGKNYYFLSEEEFSHRVESGAFLEWAYVHGNRYGTLISEVEAKLARGHSLILEIDVQGALAVKERFPDAVLVFIEPPSLEVLRERLSGRGTEAAPELEQRLSDAKHELELACHYDARIVNDDLSRATDELVELIGVYERQ</sequence>
<comment type="caution">
    <text evidence="13">The sequence shown here is derived from an EMBL/GenBank/DDBJ whole genome shotgun (WGS) entry which is preliminary data.</text>
</comment>
<dbReference type="Gene3D" id="3.30.63.10">
    <property type="entry name" value="Guanylate Kinase phosphate binding domain"/>
    <property type="match status" value="1"/>
</dbReference>
<dbReference type="GO" id="GO:0004385">
    <property type="term" value="F:GMP kinase activity"/>
    <property type="evidence" value="ECO:0007669"/>
    <property type="project" value="UniProtKB-EC"/>
</dbReference>
<name>A0ABS7MLM1_9ACTN</name>
<dbReference type="InterPro" id="IPR008145">
    <property type="entry name" value="GK/Ca_channel_bsu"/>
</dbReference>
<evidence type="ECO:0000256" key="3">
    <source>
        <dbReference type="ARBA" id="ARBA00012961"/>
    </source>
</evidence>
<keyword evidence="7 11" id="KW-0418">Kinase</keyword>
<accession>A0ABS7MLM1</accession>
<dbReference type="Proteomes" id="UP000700908">
    <property type="component" value="Unassembled WGS sequence"/>
</dbReference>
<evidence type="ECO:0000259" key="12">
    <source>
        <dbReference type="PROSITE" id="PS50052"/>
    </source>
</evidence>
<comment type="subcellular location">
    <subcellularLocation>
        <location evidence="11">Cytoplasm</location>
    </subcellularLocation>
</comment>
<dbReference type="NCBIfam" id="TIGR03263">
    <property type="entry name" value="guanyl_kin"/>
    <property type="match status" value="1"/>
</dbReference>
<dbReference type="PROSITE" id="PS50052">
    <property type="entry name" value="GUANYLATE_KINASE_2"/>
    <property type="match status" value="1"/>
</dbReference>
<organism evidence="13 14">
    <name type="scientific">Collinsella ureilytica</name>
    <dbReference type="NCBI Taxonomy" id="2869515"/>
    <lineage>
        <taxon>Bacteria</taxon>
        <taxon>Bacillati</taxon>
        <taxon>Actinomycetota</taxon>
        <taxon>Coriobacteriia</taxon>
        <taxon>Coriobacteriales</taxon>
        <taxon>Coriobacteriaceae</taxon>
        <taxon>Collinsella</taxon>
    </lineage>
</organism>
<evidence type="ECO:0000256" key="4">
    <source>
        <dbReference type="ARBA" id="ARBA00016296"/>
    </source>
</evidence>
<dbReference type="Pfam" id="PF00625">
    <property type="entry name" value="Guanylate_kin"/>
    <property type="match status" value="1"/>
</dbReference>
<evidence type="ECO:0000256" key="5">
    <source>
        <dbReference type="ARBA" id="ARBA00022679"/>
    </source>
</evidence>
<dbReference type="RefSeq" id="WP_222199682.1">
    <property type="nucleotide sequence ID" value="NZ_JAIMFO010000007.1"/>
</dbReference>
<dbReference type="InterPro" id="IPR027417">
    <property type="entry name" value="P-loop_NTPase"/>
</dbReference>
<dbReference type="EMBL" id="JAIMFO010000007">
    <property type="protein sequence ID" value="MBY4797961.1"/>
    <property type="molecule type" value="Genomic_DNA"/>
</dbReference>
<evidence type="ECO:0000313" key="14">
    <source>
        <dbReference type="Proteomes" id="UP000700908"/>
    </source>
</evidence>
<dbReference type="PANTHER" id="PTHR23117">
    <property type="entry name" value="GUANYLATE KINASE-RELATED"/>
    <property type="match status" value="1"/>
</dbReference>
<comment type="function">
    <text evidence="1 11">Essential for recycling GMP and indirectly, cGMP.</text>
</comment>
<keyword evidence="14" id="KW-1185">Reference proteome</keyword>
<evidence type="ECO:0000256" key="11">
    <source>
        <dbReference type="HAMAP-Rule" id="MF_00328"/>
    </source>
</evidence>
<evidence type="ECO:0000313" key="13">
    <source>
        <dbReference type="EMBL" id="MBY4797961.1"/>
    </source>
</evidence>
<dbReference type="PROSITE" id="PS00856">
    <property type="entry name" value="GUANYLATE_KINASE_1"/>
    <property type="match status" value="1"/>
</dbReference>
<dbReference type="SUPFAM" id="SSF52540">
    <property type="entry name" value="P-loop containing nucleoside triphosphate hydrolases"/>
    <property type="match status" value="1"/>
</dbReference>
<evidence type="ECO:0000256" key="6">
    <source>
        <dbReference type="ARBA" id="ARBA00022741"/>
    </source>
</evidence>
<evidence type="ECO:0000256" key="2">
    <source>
        <dbReference type="ARBA" id="ARBA00005790"/>
    </source>
</evidence>
<protein>
    <recommendedName>
        <fullName evidence="4 11">Guanylate kinase</fullName>
        <ecNumber evidence="3 11">2.7.4.8</ecNumber>
    </recommendedName>
    <alternativeName>
        <fullName evidence="9 11">GMP kinase</fullName>
    </alternativeName>
</protein>
<keyword evidence="8 11" id="KW-0067">ATP-binding</keyword>
<proteinExistence type="inferred from homology"/>
<reference evidence="13 14" key="1">
    <citation type="submission" date="2021-08" db="EMBL/GenBank/DDBJ databases">
        <title>Collinsella faecalis sp. nov. isolated from swine faeces.</title>
        <authorList>
            <person name="Oh B.S."/>
            <person name="Lee J.H."/>
        </authorList>
    </citation>
    <scope>NUCLEOTIDE SEQUENCE [LARGE SCALE GENOMIC DNA]</scope>
    <source>
        <strain evidence="13 14">AGMB00827</strain>
    </source>
</reference>
<evidence type="ECO:0000256" key="7">
    <source>
        <dbReference type="ARBA" id="ARBA00022777"/>
    </source>
</evidence>